<dbReference type="AlphaFoldDB" id="A0A0D2YKJ1"/>
<dbReference type="InterPro" id="IPR002347">
    <property type="entry name" value="SDR_fam"/>
</dbReference>
<dbReference type="Pfam" id="PF00106">
    <property type="entry name" value="adh_short"/>
    <property type="match status" value="1"/>
</dbReference>
<evidence type="ECO:0000256" key="4">
    <source>
        <dbReference type="RuleBase" id="RU000363"/>
    </source>
</evidence>
<keyword evidence="2" id="KW-0521">NADP</keyword>
<evidence type="ECO:0000313" key="6">
    <source>
        <dbReference type="Proteomes" id="UP000002489"/>
    </source>
</evidence>
<dbReference type="PRINTS" id="PR00080">
    <property type="entry name" value="SDRFAMILY"/>
</dbReference>
<reference evidence="5" key="2">
    <citation type="submission" date="2025-08" db="UniProtKB">
        <authorList>
            <consortium name="EnsemblFungi"/>
        </authorList>
    </citation>
    <scope>IDENTIFICATION</scope>
    <source>
        <strain evidence="5">4287 / CBS 123668 / FGSC 9935 / NRRL 34936</strain>
    </source>
</reference>
<dbReference type="PANTHER" id="PTHR45024:SF2">
    <property type="entry name" value="SCP2 DOMAIN-CONTAINING PROTEIN"/>
    <property type="match status" value="1"/>
</dbReference>
<dbReference type="PROSITE" id="PS00061">
    <property type="entry name" value="ADH_SHORT"/>
    <property type="match status" value="1"/>
</dbReference>
<sequence>MKQRSLKKPMTYKSAQPDWLHVRSHAETTKVRAIGTWAKFGRRLTRDLTNHMCKESSGRQSSKLGRMQKSHIVANSTTQATADKTVQEIINAGGKAVSHVGSVVIRDMADALVEKAITTFGRVDIVINNARFAKQTLFESTTDAFFTEMMDVHVRGSFNVTQAAWPHMKKQKYGRIIMIPSHWIFGKDEQSIYAAAKFALIGLTKTLCIEGKEYNISVNAVATAGFTDQIVANTKANQGQELMKQFVPAAQASPAIVWLVHEDCKVTGETVGAMGKIVSRIFVAETHGFQGAAGEEWTPETVRDNWSKVDDGKEFGIWKSTDEMGAAVFPRLMGA</sequence>
<dbReference type="GO" id="GO:0016491">
    <property type="term" value="F:oxidoreductase activity"/>
    <property type="evidence" value="ECO:0007669"/>
    <property type="project" value="UniProtKB-KW"/>
</dbReference>
<comment type="similarity">
    <text evidence="1 4">Belongs to the short-chain dehydrogenases/reductases (SDR) family.</text>
</comment>
<evidence type="ECO:0000256" key="3">
    <source>
        <dbReference type="ARBA" id="ARBA00023002"/>
    </source>
</evidence>
<dbReference type="Gene3D" id="3.40.50.720">
    <property type="entry name" value="NAD(P)-binding Rossmann-like Domain"/>
    <property type="match status" value="2"/>
</dbReference>
<gene>
    <name evidence="5" type="primary">28958020</name>
</gene>
<evidence type="ECO:0000256" key="1">
    <source>
        <dbReference type="ARBA" id="ARBA00006484"/>
    </source>
</evidence>
<name>A0A0D2YKJ1_FUSOF</name>
<dbReference type="VEuPathDB" id="FungiDB:FOXG_17229"/>
<keyword evidence="3" id="KW-0560">Oxidoreductase</keyword>
<dbReference type="InterPro" id="IPR051687">
    <property type="entry name" value="Peroxisomal_Beta-Oxidation"/>
</dbReference>
<reference evidence="6" key="1">
    <citation type="journal article" date="2012" name="Mol. Plant Microbe Interact.">
        <title>A highly conserved effector in Fusarium oxysporum is required for full virulence on Arabidopsis.</title>
        <authorList>
            <person name="Thatcher L.F."/>
            <person name="Gardiner D.M."/>
            <person name="Kazan K."/>
            <person name="Manners J."/>
        </authorList>
    </citation>
    <scope>NUCLEOTIDE SEQUENCE [LARGE SCALE GENOMIC DNA]</scope>
    <source>
        <strain evidence="6">Fo5176</strain>
    </source>
</reference>
<dbReference type="SUPFAM" id="SSF51735">
    <property type="entry name" value="NAD(P)-binding Rossmann-fold domains"/>
    <property type="match status" value="1"/>
</dbReference>
<protein>
    <submittedName>
        <fullName evidence="5">Uncharacterized protein</fullName>
    </submittedName>
</protein>
<dbReference type="InterPro" id="IPR020904">
    <property type="entry name" value="Sc_DH/Rdtase_CS"/>
</dbReference>
<dbReference type="STRING" id="426428.A0A0D2YKJ1"/>
<dbReference type="InterPro" id="IPR036291">
    <property type="entry name" value="NAD(P)-bd_dom_sf"/>
</dbReference>
<dbReference type="Proteomes" id="UP000002489">
    <property type="component" value="Unassembled WGS sequence"/>
</dbReference>
<organism evidence="5 6">
    <name type="scientific">Fusarium oxysporum (strain Fo5176)</name>
    <name type="common">Fusarium vascular wilt</name>
    <dbReference type="NCBI Taxonomy" id="660025"/>
    <lineage>
        <taxon>Eukaryota</taxon>
        <taxon>Fungi</taxon>
        <taxon>Dikarya</taxon>
        <taxon>Ascomycota</taxon>
        <taxon>Pezizomycotina</taxon>
        <taxon>Sordariomycetes</taxon>
        <taxon>Hypocreomycetidae</taxon>
        <taxon>Hypocreales</taxon>
        <taxon>Nectriaceae</taxon>
        <taxon>Fusarium</taxon>
        <taxon>Fusarium oxysporum species complex</taxon>
    </lineage>
</organism>
<dbReference type="PANTHER" id="PTHR45024">
    <property type="entry name" value="DEHYDROGENASES, SHORT CHAIN"/>
    <property type="match status" value="1"/>
</dbReference>
<proteinExistence type="inferred from homology"/>
<accession>A0A0D2YKJ1</accession>
<dbReference type="EnsemblFungi" id="FOXG_17229T0">
    <property type="protein sequence ID" value="FOXG_17229P0"/>
    <property type="gene ID" value="FOXG_17229"/>
</dbReference>
<evidence type="ECO:0000313" key="5">
    <source>
        <dbReference type="EnsemblFungi" id="FOXG_17229P0"/>
    </source>
</evidence>
<dbReference type="PRINTS" id="PR00081">
    <property type="entry name" value="GDHRDH"/>
</dbReference>
<evidence type="ECO:0000256" key="2">
    <source>
        <dbReference type="ARBA" id="ARBA00022857"/>
    </source>
</evidence>